<sequence length="140" mass="15503">MRQPKEKQVASDYSKISNEFDDRVAGRGYIIKGWAQQVSILWHPTVGTFSTRYGWNSTLEGIATGVMMLTWPMGTEQFLNAQLLVKQLSGDPESAVLASLLADAVNGTRPKRLRAKELHDAVVKGGSSDKDLIEFVDSLY</sequence>
<evidence type="ECO:0000256" key="2">
    <source>
        <dbReference type="ARBA" id="ARBA00022676"/>
    </source>
</evidence>
<evidence type="ECO:0000256" key="3">
    <source>
        <dbReference type="ARBA" id="ARBA00022679"/>
    </source>
</evidence>
<proteinExistence type="inferred from homology"/>
<dbReference type="AlphaFoldDB" id="A0AAE0AWE6"/>
<comment type="caution">
    <text evidence="4">The sequence shown here is derived from an EMBL/GenBank/DDBJ whole genome shotgun (WGS) entry which is preliminary data.</text>
</comment>
<keyword evidence="3" id="KW-0808">Transferase</keyword>
<evidence type="ECO:0000313" key="5">
    <source>
        <dbReference type="Proteomes" id="UP001281410"/>
    </source>
</evidence>
<dbReference type="EMBL" id="JANJYJ010000002">
    <property type="protein sequence ID" value="KAK3225541.1"/>
    <property type="molecule type" value="Genomic_DNA"/>
</dbReference>
<dbReference type="PANTHER" id="PTHR48047">
    <property type="entry name" value="GLYCOSYLTRANSFERASE"/>
    <property type="match status" value="1"/>
</dbReference>
<keyword evidence="5" id="KW-1185">Reference proteome</keyword>
<evidence type="ECO:0000256" key="1">
    <source>
        <dbReference type="ARBA" id="ARBA00009995"/>
    </source>
</evidence>
<evidence type="ECO:0000313" key="4">
    <source>
        <dbReference type="EMBL" id="KAK3225541.1"/>
    </source>
</evidence>
<dbReference type="PANTHER" id="PTHR48047:SF118">
    <property type="entry name" value="HEXOSYLTRANSFERASE-RELATED"/>
    <property type="match status" value="1"/>
</dbReference>
<accession>A0AAE0AWE6</accession>
<dbReference type="Pfam" id="PF00201">
    <property type="entry name" value="UDPGT"/>
    <property type="match status" value="1"/>
</dbReference>
<reference evidence="4" key="1">
    <citation type="journal article" date="2023" name="Plant J.">
        <title>Genome sequences and population genomics provide insights into the demographic history, inbreeding, and mutation load of two 'living fossil' tree species of Dipteronia.</title>
        <authorList>
            <person name="Feng Y."/>
            <person name="Comes H.P."/>
            <person name="Chen J."/>
            <person name="Zhu S."/>
            <person name="Lu R."/>
            <person name="Zhang X."/>
            <person name="Li P."/>
            <person name="Qiu J."/>
            <person name="Olsen K.M."/>
            <person name="Qiu Y."/>
        </authorList>
    </citation>
    <scope>NUCLEOTIDE SEQUENCE</scope>
    <source>
        <strain evidence="4">NBL</strain>
    </source>
</reference>
<organism evidence="4 5">
    <name type="scientific">Dipteronia sinensis</name>
    <dbReference type="NCBI Taxonomy" id="43782"/>
    <lineage>
        <taxon>Eukaryota</taxon>
        <taxon>Viridiplantae</taxon>
        <taxon>Streptophyta</taxon>
        <taxon>Embryophyta</taxon>
        <taxon>Tracheophyta</taxon>
        <taxon>Spermatophyta</taxon>
        <taxon>Magnoliopsida</taxon>
        <taxon>eudicotyledons</taxon>
        <taxon>Gunneridae</taxon>
        <taxon>Pentapetalae</taxon>
        <taxon>rosids</taxon>
        <taxon>malvids</taxon>
        <taxon>Sapindales</taxon>
        <taxon>Sapindaceae</taxon>
        <taxon>Hippocastanoideae</taxon>
        <taxon>Acereae</taxon>
        <taxon>Dipteronia</taxon>
    </lineage>
</organism>
<dbReference type="Proteomes" id="UP001281410">
    <property type="component" value="Unassembled WGS sequence"/>
</dbReference>
<gene>
    <name evidence="4" type="ORF">Dsin_005403</name>
</gene>
<keyword evidence="2" id="KW-0328">Glycosyltransferase</keyword>
<dbReference type="Gene3D" id="3.40.50.2000">
    <property type="entry name" value="Glycogen Phosphorylase B"/>
    <property type="match status" value="1"/>
</dbReference>
<protein>
    <submittedName>
        <fullName evidence="4">Uncharacterized protein</fullName>
    </submittedName>
</protein>
<dbReference type="SUPFAM" id="SSF53756">
    <property type="entry name" value="UDP-Glycosyltransferase/glycogen phosphorylase"/>
    <property type="match status" value="1"/>
</dbReference>
<comment type="similarity">
    <text evidence="1">Belongs to the UDP-glycosyltransferase family.</text>
</comment>
<dbReference type="InterPro" id="IPR002213">
    <property type="entry name" value="UDP_glucos_trans"/>
</dbReference>
<dbReference type="GO" id="GO:0035251">
    <property type="term" value="F:UDP-glucosyltransferase activity"/>
    <property type="evidence" value="ECO:0007669"/>
    <property type="project" value="TreeGrafter"/>
</dbReference>
<name>A0AAE0AWE6_9ROSI</name>